<keyword evidence="11" id="KW-1185">Reference proteome</keyword>
<sequence>MKINSQPQQTLETPRANADDLNQSAQKRDKTYKLRKKQMRCRKRLQRNQQQMEERLSAAKDMMNSFVGTVCEAPHHLVDNEFIRHGYRIGYDNSVGAIFRSMFHLHNEFVNVWSHFCGSMFFIGLMLYTLFYLSSMRSGIEIIQNDFDQHRHHELPHYFQKQLIDLQSEIDYINDSSQPETIFQKMILRIEGLSQLFIQELQNAQHFITEEEHIIEEKIHYWKEQVTHYPQVLREKINVVQAMMQEQLDLESEEHFHNNISYSRLNYLHSAMENFQSKMIDFQHSVMGRIDQMKWLDLHETSKPIEDVDQYLNYVSRWPLFANMASAAICMGFSAIFHLFFVYSQDACSWLARLDYAGITILIFGSAMPVTNYLFAYIRIIFMCILSGMSSLVFIVSMVPWFSHPSLKALRGTVFGVYAQAKYINQYLHFSDPTYMLQGKANVYIFGGFFYLIGAILYSTRFPERCKPGQFDICGQSHQLFHFCVMIGASIHYYENLQVFYQRQQFFCPIK</sequence>
<dbReference type="InParanoid" id="A0A077ZU91"/>
<evidence type="ECO:0000313" key="11">
    <source>
        <dbReference type="Proteomes" id="UP000039865"/>
    </source>
</evidence>
<dbReference type="InterPro" id="IPR004254">
    <property type="entry name" value="AdipoR/HlyIII-related"/>
</dbReference>
<evidence type="ECO:0000256" key="3">
    <source>
        <dbReference type="ARBA" id="ARBA00022692"/>
    </source>
</evidence>
<keyword evidence="6" id="KW-0479">Metal-binding</keyword>
<dbReference type="PANTHER" id="PTHR20855">
    <property type="entry name" value="ADIPOR/PROGESTIN RECEPTOR-RELATED"/>
    <property type="match status" value="1"/>
</dbReference>
<feature type="binding site" evidence="6">
    <location>
        <position position="338"/>
    </location>
    <ligand>
        <name>Zn(2+)</name>
        <dbReference type="ChEBI" id="CHEBI:29105"/>
    </ligand>
</feature>
<feature type="compositionally biased region" description="Polar residues" evidence="8">
    <location>
        <begin position="1"/>
        <end position="12"/>
    </location>
</feature>
<dbReference type="GO" id="GO:0016020">
    <property type="term" value="C:membrane"/>
    <property type="evidence" value="ECO:0007669"/>
    <property type="project" value="UniProtKB-SubCell"/>
</dbReference>
<organism evidence="10 11">
    <name type="scientific">Stylonychia lemnae</name>
    <name type="common">Ciliate</name>
    <dbReference type="NCBI Taxonomy" id="5949"/>
    <lineage>
        <taxon>Eukaryota</taxon>
        <taxon>Sar</taxon>
        <taxon>Alveolata</taxon>
        <taxon>Ciliophora</taxon>
        <taxon>Intramacronucleata</taxon>
        <taxon>Spirotrichea</taxon>
        <taxon>Stichotrichia</taxon>
        <taxon>Sporadotrichida</taxon>
        <taxon>Oxytrichidae</taxon>
        <taxon>Stylonychinae</taxon>
        <taxon>Stylonychia</taxon>
    </lineage>
</organism>
<feature type="transmembrane region" description="Helical" evidence="9">
    <location>
        <begin position="320"/>
        <end position="344"/>
    </location>
</feature>
<keyword evidence="3 9" id="KW-0812">Transmembrane</keyword>
<evidence type="ECO:0000256" key="9">
    <source>
        <dbReference type="SAM" id="Phobius"/>
    </source>
</evidence>
<feature type="transmembrane region" description="Helical" evidence="9">
    <location>
        <begin position="356"/>
        <end position="375"/>
    </location>
</feature>
<dbReference type="AlphaFoldDB" id="A0A077ZU91"/>
<protein>
    <submittedName>
        <fullName evidence="10">Hemolysin-iii related protein</fullName>
    </submittedName>
</protein>
<feature type="coiled-coil region" evidence="7">
    <location>
        <begin position="35"/>
        <end position="62"/>
    </location>
</feature>
<dbReference type="OrthoDB" id="529367at2759"/>
<evidence type="ECO:0000256" key="8">
    <source>
        <dbReference type="SAM" id="MobiDB-lite"/>
    </source>
</evidence>
<comment type="similarity">
    <text evidence="2">Belongs to the ADIPOR family.</text>
</comment>
<dbReference type="Pfam" id="PF03006">
    <property type="entry name" value="HlyIII"/>
    <property type="match status" value="1"/>
</dbReference>
<evidence type="ECO:0000256" key="1">
    <source>
        <dbReference type="ARBA" id="ARBA00004141"/>
    </source>
</evidence>
<dbReference type="PANTHER" id="PTHR20855:SF52">
    <property type="entry name" value="ADIPONECTIN RECEPTOR PROTEIN"/>
    <property type="match status" value="1"/>
</dbReference>
<evidence type="ECO:0000256" key="4">
    <source>
        <dbReference type="ARBA" id="ARBA00022989"/>
    </source>
</evidence>
<evidence type="ECO:0000256" key="6">
    <source>
        <dbReference type="PIRSR" id="PIRSR604254-1"/>
    </source>
</evidence>
<evidence type="ECO:0000313" key="10">
    <source>
        <dbReference type="EMBL" id="CDW73144.1"/>
    </source>
</evidence>
<dbReference type="EMBL" id="CCKQ01002048">
    <property type="protein sequence ID" value="CDW73144.1"/>
    <property type="molecule type" value="Genomic_DNA"/>
</dbReference>
<comment type="subcellular location">
    <subcellularLocation>
        <location evidence="1">Membrane</location>
        <topology evidence="1">Multi-pass membrane protein</topology>
    </subcellularLocation>
</comment>
<keyword evidence="4 9" id="KW-1133">Transmembrane helix</keyword>
<dbReference type="GO" id="GO:0038023">
    <property type="term" value="F:signaling receptor activity"/>
    <property type="evidence" value="ECO:0007669"/>
    <property type="project" value="TreeGrafter"/>
</dbReference>
<feature type="transmembrane region" description="Helical" evidence="9">
    <location>
        <begin position="380"/>
        <end position="402"/>
    </location>
</feature>
<reference evidence="10 11" key="1">
    <citation type="submission" date="2014-06" db="EMBL/GenBank/DDBJ databases">
        <authorList>
            <person name="Swart Estienne"/>
        </authorList>
    </citation>
    <scope>NUCLEOTIDE SEQUENCE [LARGE SCALE GENOMIC DNA]</scope>
    <source>
        <strain evidence="10 11">130c</strain>
    </source>
</reference>
<dbReference type="OMA" id="AGSFYPM"/>
<name>A0A077ZU91_STYLE</name>
<dbReference type="Proteomes" id="UP000039865">
    <property type="component" value="Unassembled WGS sequence"/>
</dbReference>
<feature type="binding site" evidence="6">
    <location>
        <position position="482"/>
    </location>
    <ligand>
        <name>Zn(2+)</name>
        <dbReference type="ChEBI" id="CHEBI:29105"/>
    </ligand>
</feature>
<evidence type="ECO:0000256" key="2">
    <source>
        <dbReference type="ARBA" id="ARBA00007018"/>
    </source>
</evidence>
<accession>A0A077ZU91</accession>
<dbReference type="GO" id="GO:0046872">
    <property type="term" value="F:metal ion binding"/>
    <property type="evidence" value="ECO:0007669"/>
    <property type="project" value="UniProtKB-KW"/>
</dbReference>
<feature type="transmembrane region" description="Helical" evidence="9">
    <location>
        <begin position="112"/>
        <end position="133"/>
    </location>
</feature>
<feature type="transmembrane region" description="Helical" evidence="9">
    <location>
        <begin position="441"/>
        <end position="458"/>
    </location>
</feature>
<feature type="binding site" evidence="6">
    <location>
        <position position="478"/>
    </location>
    <ligand>
        <name>Zn(2+)</name>
        <dbReference type="ChEBI" id="CHEBI:29105"/>
    </ligand>
</feature>
<evidence type="ECO:0000256" key="5">
    <source>
        <dbReference type="ARBA" id="ARBA00023136"/>
    </source>
</evidence>
<keyword evidence="6" id="KW-0862">Zinc</keyword>
<feature type="region of interest" description="Disordered" evidence="8">
    <location>
        <begin position="1"/>
        <end position="33"/>
    </location>
</feature>
<keyword evidence="7" id="KW-0175">Coiled coil</keyword>
<keyword evidence="5 9" id="KW-0472">Membrane</keyword>
<gene>
    <name evidence="10" type="primary">Contig18229.g19366</name>
    <name evidence="10" type="ORF">STYLEM_2118</name>
</gene>
<proteinExistence type="inferred from homology"/>
<evidence type="ECO:0000256" key="7">
    <source>
        <dbReference type="SAM" id="Coils"/>
    </source>
</evidence>